<dbReference type="AlphaFoldDB" id="A0A0C1F9E6"/>
<evidence type="ECO:0000259" key="1">
    <source>
        <dbReference type="Pfam" id="PF08759"/>
    </source>
</evidence>
<proteinExistence type="predicted"/>
<dbReference type="InterPro" id="IPR014869">
    <property type="entry name" value="GT-D"/>
</dbReference>
<feature type="domain" description="Glycosyltransferase GT-D fold" evidence="1">
    <location>
        <begin position="43"/>
        <end position="267"/>
    </location>
</feature>
<dbReference type="EMBL" id="JSYL01000007">
    <property type="protein sequence ID" value="KIA88523.1"/>
    <property type="molecule type" value="Genomic_DNA"/>
</dbReference>
<evidence type="ECO:0000313" key="2">
    <source>
        <dbReference type="EMBL" id="KIA88523.1"/>
    </source>
</evidence>
<comment type="caution">
    <text evidence="2">The sequence shown here is derived from an EMBL/GenBank/DDBJ whole genome shotgun (WGS) entry which is preliminary data.</text>
</comment>
<protein>
    <recommendedName>
        <fullName evidence="1">Glycosyltransferase GT-D fold domain-containing protein</fullName>
    </recommendedName>
</protein>
<accession>A0A0C1F9E6</accession>
<keyword evidence="3" id="KW-1185">Reference proteome</keyword>
<dbReference type="OrthoDB" id="796510at2"/>
<gene>
    <name evidence="2" type="ORF">OA86_10880</name>
</gene>
<dbReference type="Proteomes" id="UP000031473">
    <property type="component" value="Unassembled WGS sequence"/>
</dbReference>
<sequence length="293" mass="34254">MKNYLYFIYWIFRTWPLRWSFPKYKILNFEETIDEIILSKKSISRFGDGEFRLLIKERGIYFQNLSNTLADRLNEVLNSNLSNHLVCIPSSFSRQKNLKREVKIHWLNFINQKGNAIKTTIENRNIFFGDALISRFYMDYKNKHKVPWKVNLLKKIWENQNLLIIEGAMSRLGIGNDFFTNAKSIERILCPSTNAFEKYEEILSVSKKHGKNKLIIIALGPAATILAYDLAKENKWALDLGHIDIEYSWFLQKAKTKVPVKGKKSAEVNGTESFELSDVEEKIYKKSIIAEIL</sequence>
<evidence type="ECO:0000313" key="3">
    <source>
        <dbReference type="Proteomes" id="UP000031473"/>
    </source>
</evidence>
<name>A0A0C1F9E6_9FLAO</name>
<reference evidence="2 3" key="1">
    <citation type="submission" date="2014-10" db="EMBL/GenBank/DDBJ databases">
        <title>Kaistella jeonii genome.</title>
        <authorList>
            <person name="Clayton J.T."/>
            <person name="Newman J.D."/>
        </authorList>
    </citation>
    <scope>NUCLEOTIDE SEQUENCE [LARGE SCALE GENOMIC DNA]</scope>
    <source>
        <strain evidence="2 3">DSM 17048</strain>
    </source>
</reference>
<dbReference type="RefSeq" id="WP_039352904.1">
    <property type="nucleotide sequence ID" value="NZ_FOLA01000009.1"/>
</dbReference>
<dbReference type="Pfam" id="PF08759">
    <property type="entry name" value="GT-D"/>
    <property type="match status" value="1"/>
</dbReference>
<organism evidence="2 3">
    <name type="scientific">Kaistella jeonii</name>
    <dbReference type="NCBI Taxonomy" id="266749"/>
    <lineage>
        <taxon>Bacteria</taxon>
        <taxon>Pseudomonadati</taxon>
        <taxon>Bacteroidota</taxon>
        <taxon>Flavobacteriia</taxon>
        <taxon>Flavobacteriales</taxon>
        <taxon>Weeksellaceae</taxon>
        <taxon>Chryseobacterium group</taxon>
        <taxon>Kaistella</taxon>
    </lineage>
</organism>
<dbReference type="STRING" id="266749.SAMN05421876_10927"/>